<dbReference type="Pfam" id="PF07676">
    <property type="entry name" value="PD40"/>
    <property type="match status" value="4"/>
</dbReference>
<comment type="similarity">
    <text evidence="1">Belongs to the TolB family.</text>
</comment>
<proteinExistence type="inferred from homology"/>
<evidence type="ECO:0000256" key="3">
    <source>
        <dbReference type="SAM" id="SignalP"/>
    </source>
</evidence>
<evidence type="ECO:0000259" key="4">
    <source>
        <dbReference type="Pfam" id="PF01345"/>
    </source>
</evidence>
<accession>A0ABT1IC30</accession>
<feature type="signal peptide" evidence="3">
    <location>
        <begin position="1"/>
        <end position="20"/>
    </location>
</feature>
<dbReference type="PANTHER" id="PTHR36842">
    <property type="entry name" value="PROTEIN TOLB HOMOLOG"/>
    <property type="match status" value="1"/>
</dbReference>
<keyword evidence="3" id="KW-0732">Signal</keyword>
<evidence type="ECO:0000256" key="2">
    <source>
        <dbReference type="SAM" id="MobiDB-lite"/>
    </source>
</evidence>
<dbReference type="InterPro" id="IPR001434">
    <property type="entry name" value="OmcB-like_DUF11"/>
</dbReference>
<dbReference type="RefSeq" id="WP_253887111.1">
    <property type="nucleotide sequence ID" value="NZ_BAAAVB010000013.1"/>
</dbReference>
<dbReference type="SUPFAM" id="SSF82171">
    <property type="entry name" value="DPP6 N-terminal domain-like"/>
    <property type="match status" value="2"/>
</dbReference>
<dbReference type="InterPro" id="IPR013783">
    <property type="entry name" value="Ig-like_fold"/>
</dbReference>
<feature type="compositionally biased region" description="Pro residues" evidence="2">
    <location>
        <begin position="774"/>
        <end position="786"/>
    </location>
</feature>
<feature type="region of interest" description="Disordered" evidence="2">
    <location>
        <begin position="471"/>
        <end position="496"/>
    </location>
</feature>
<organism evidence="5 6">
    <name type="scientific">Actinokineospora diospyrosa</name>
    <dbReference type="NCBI Taxonomy" id="103728"/>
    <lineage>
        <taxon>Bacteria</taxon>
        <taxon>Bacillati</taxon>
        <taxon>Actinomycetota</taxon>
        <taxon>Actinomycetes</taxon>
        <taxon>Pseudonocardiales</taxon>
        <taxon>Pseudonocardiaceae</taxon>
        <taxon>Actinokineospora</taxon>
    </lineage>
</organism>
<evidence type="ECO:0000313" key="6">
    <source>
        <dbReference type="Proteomes" id="UP001205185"/>
    </source>
</evidence>
<dbReference type="Pfam" id="PF01345">
    <property type="entry name" value="DUF11"/>
    <property type="match status" value="1"/>
</dbReference>
<evidence type="ECO:0000313" key="5">
    <source>
        <dbReference type="EMBL" id="MCP2270123.1"/>
    </source>
</evidence>
<dbReference type="PANTHER" id="PTHR36842:SF1">
    <property type="entry name" value="PROTEIN TOLB"/>
    <property type="match status" value="1"/>
</dbReference>
<reference evidence="5 6" key="1">
    <citation type="submission" date="2022-06" db="EMBL/GenBank/DDBJ databases">
        <title>Genomic Encyclopedia of Archaeal and Bacterial Type Strains, Phase II (KMG-II): from individual species to whole genera.</title>
        <authorList>
            <person name="Goeker M."/>
        </authorList>
    </citation>
    <scope>NUCLEOTIDE SEQUENCE [LARGE SCALE GENOMIC DNA]</scope>
    <source>
        <strain evidence="5 6">DSM 44255</strain>
    </source>
</reference>
<name>A0ABT1IC30_9PSEU</name>
<comment type="caution">
    <text evidence="5">The sequence shown here is derived from an EMBL/GenBank/DDBJ whole genome shotgun (WGS) entry which is preliminary data.</text>
</comment>
<protein>
    <submittedName>
        <fullName evidence="5">Component of the Tol biopolymer transport system</fullName>
    </submittedName>
</protein>
<dbReference type="Gene3D" id="2.120.10.30">
    <property type="entry name" value="TolB, C-terminal domain"/>
    <property type="match status" value="2"/>
</dbReference>
<dbReference type="Gene3D" id="2.60.40.10">
    <property type="entry name" value="Immunoglobulins"/>
    <property type="match status" value="1"/>
</dbReference>
<dbReference type="InterPro" id="IPR011042">
    <property type="entry name" value="6-blade_b-propeller_TolB-like"/>
</dbReference>
<dbReference type="InterPro" id="IPR011659">
    <property type="entry name" value="WD40"/>
</dbReference>
<sequence length="997" mass="105150">MSRTLVVLTVLASLSTVVTAAAPTVAQAPREPVPTRIAFAGTGHRGIGAVDDPVPNRLDPSRPLFDDGAAHHDDDVFARGDLVVFTSRRDSPRPQVYVAEPDGTVRRLTADRDAMRPELSPDLRTVVFDSVEGGQRDLWAVGVDGTGERRLTSTPLDETAPTFSPDGTEIAFARSGEILAQPLAGGPVERLTDEPTGQASQPAWNPRDGRLAYTLDLGAAGTRIHVIGGGARAFAGTPLLGGGQANWNVHSPRWKPDGINLLFLTKDQDCTCTADPAVLKVYCIDATDLPSAALPDLLLAEDRAVSSPTWQVIGGTQRLLVARTNAMTANTATLQDIQPDGTDPRDLGVVVLREDPEAVNDPNLLFHPRAGFDPWTQRQSYSPDGRRIVLSRFEDEAGRRVQRLWLVDADGANPRRIPVADRQPADWEFDPAWSPDGRSIVFARRSPGGVRPAGGPSRVVVIDAESGAVRGRLQPPPEVADQEDTQPAWSPDGRTLSFTRGVVTDGPGGEVRDNHVWTARADTLGGQRDLSAAVCGFDCLVTDDSSTFSPDSRTLAFNRENDGVLLVSLTGADCRVVLPAGASSCSTPLTSATGPFQPRDVAFSAEGDRLVLTTRRAGDARSPEALAVLDLTTGELTRLDWDLPGRQKEPTWQQPVNLAVLAPPRLTANVGDPVEVPVDVTNQGPADTPSAVVTASVPEGLRLDELRVPRGRCDVVERRCVFEDLGPDTTVRITAVFTAVVAGRWTVQWTVAGPILDSSPTDNGTATVVEVDSPAPPAPPPPPPAGPALTVGVTPNPSYVDGRAIITYTVRNGGPSLATGLRLDFTLPAGIPVAAVPPGCTAAGCALPDLWPGMVALAQVVLAPQAPVTTEVRGLLRTSGTDNDLADNAAVAPMRVLLPKIVAVPDIGEPRFVTSVRGVDFPPGAPVTLTWTPGITAAAAPTTPAADGRFIAQLLILAKDQTGPRTITASGTGFRPATTPFLVVPGTIAPPDMVGRR</sequence>
<evidence type="ECO:0000256" key="1">
    <source>
        <dbReference type="ARBA" id="ARBA00009820"/>
    </source>
</evidence>
<dbReference type="EMBL" id="JAMTCO010000006">
    <property type="protein sequence ID" value="MCP2270123.1"/>
    <property type="molecule type" value="Genomic_DNA"/>
</dbReference>
<feature type="domain" description="DUF11" evidence="4">
    <location>
        <begin position="667"/>
        <end position="766"/>
    </location>
</feature>
<keyword evidence="6" id="KW-1185">Reference proteome</keyword>
<gene>
    <name evidence="5" type="ORF">LV75_002624</name>
</gene>
<feature type="chain" id="PRO_5045682940" evidence="3">
    <location>
        <begin position="21"/>
        <end position="997"/>
    </location>
</feature>
<dbReference type="Proteomes" id="UP001205185">
    <property type="component" value="Unassembled WGS sequence"/>
</dbReference>
<feature type="region of interest" description="Disordered" evidence="2">
    <location>
        <begin position="761"/>
        <end position="787"/>
    </location>
</feature>